<dbReference type="InterPro" id="IPR014729">
    <property type="entry name" value="Rossmann-like_a/b/a_fold"/>
</dbReference>
<evidence type="ECO:0000256" key="7">
    <source>
        <dbReference type="ARBA" id="ARBA00022741"/>
    </source>
</evidence>
<evidence type="ECO:0000259" key="12">
    <source>
        <dbReference type="Pfam" id="PF01467"/>
    </source>
</evidence>
<name>A0AAE3M1J0_9BACT</name>
<evidence type="ECO:0000256" key="11">
    <source>
        <dbReference type="HAMAP-Rule" id="MF_00244"/>
    </source>
</evidence>
<reference evidence="13" key="1">
    <citation type="submission" date="2022-10" db="EMBL/GenBank/DDBJ databases">
        <authorList>
            <person name="Yu W.X."/>
        </authorList>
    </citation>
    <scope>NUCLEOTIDE SEQUENCE</scope>
    <source>
        <strain evidence="13">AAT</strain>
    </source>
</reference>
<comment type="similarity">
    <text evidence="3 11">Belongs to the NadD family.</text>
</comment>
<keyword evidence="4 11" id="KW-0662">Pyridine nucleotide biosynthesis</keyword>
<dbReference type="EMBL" id="JAPDPJ010000003">
    <property type="protein sequence ID" value="MCW3785404.1"/>
    <property type="molecule type" value="Genomic_DNA"/>
</dbReference>
<evidence type="ECO:0000256" key="9">
    <source>
        <dbReference type="ARBA" id="ARBA00023027"/>
    </source>
</evidence>
<keyword evidence="9 11" id="KW-0520">NAD</keyword>
<dbReference type="Pfam" id="PF01467">
    <property type="entry name" value="CTP_transf_like"/>
    <property type="match status" value="1"/>
</dbReference>
<dbReference type="AlphaFoldDB" id="A0AAE3M1J0"/>
<evidence type="ECO:0000256" key="2">
    <source>
        <dbReference type="ARBA" id="ARBA00005019"/>
    </source>
</evidence>
<dbReference type="NCBIfam" id="NF000840">
    <property type="entry name" value="PRK00071.1-3"/>
    <property type="match status" value="1"/>
</dbReference>
<evidence type="ECO:0000256" key="5">
    <source>
        <dbReference type="ARBA" id="ARBA00022679"/>
    </source>
</evidence>
<keyword evidence="8 11" id="KW-0067">ATP-binding</keyword>
<accession>A0AAE3M1J0</accession>
<feature type="domain" description="Cytidyltransferase-like" evidence="12">
    <location>
        <begin position="10"/>
        <end position="168"/>
    </location>
</feature>
<gene>
    <name evidence="11 13" type="primary">nadD</name>
    <name evidence="13" type="ORF">OM075_02940</name>
</gene>
<dbReference type="EC" id="2.7.7.18" evidence="11"/>
<keyword evidence="7 11" id="KW-0547">Nucleotide-binding</keyword>
<dbReference type="HAMAP" id="MF_00244">
    <property type="entry name" value="NaMN_adenylyltr"/>
    <property type="match status" value="1"/>
</dbReference>
<evidence type="ECO:0000256" key="6">
    <source>
        <dbReference type="ARBA" id="ARBA00022695"/>
    </source>
</evidence>
<sequence length="198" mass="22974">MFDHNKHIGLFFGSFNPVHVGHLALANYIAENSDIDEVWFVVSPQNPFKNTSELVDAKHRVNMLEDSIGSYPKFKVCDIELKLSTPSYTYKTLNELTFLHPNFHFSIIMGSDNLINLNRWKNIDEIMRLCTIKIYPRPEYPIAEELLTDTISIIDAPVFNISSTLIRKGLSEDKDYSYLIPKKAHDYIKNHGLYKFHH</sequence>
<evidence type="ECO:0000256" key="8">
    <source>
        <dbReference type="ARBA" id="ARBA00022840"/>
    </source>
</evidence>
<dbReference type="InterPro" id="IPR004821">
    <property type="entry name" value="Cyt_trans-like"/>
</dbReference>
<evidence type="ECO:0000256" key="1">
    <source>
        <dbReference type="ARBA" id="ARBA00002324"/>
    </source>
</evidence>
<dbReference type="GO" id="GO:0004515">
    <property type="term" value="F:nicotinate-nucleotide adenylyltransferase activity"/>
    <property type="evidence" value="ECO:0007669"/>
    <property type="project" value="UniProtKB-UniRule"/>
</dbReference>
<protein>
    <recommendedName>
        <fullName evidence="11">Probable nicotinate-nucleotide adenylyltransferase</fullName>
        <ecNumber evidence="11">2.7.7.18</ecNumber>
    </recommendedName>
    <alternativeName>
        <fullName evidence="11">Deamido-NAD(+) diphosphorylase</fullName>
    </alternativeName>
    <alternativeName>
        <fullName evidence="11">Deamido-NAD(+) pyrophosphorylase</fullName>
    </alternativeName>
    <alternativeName>
        <fullName evidence="11">Nicotinate mononucleotide adenylyltransferase</fullName>
        <shortName evidence="11">NaMN adenylyltransferase</shortName>
    </alternativeName>
</protein>
<dbReference type="CDD" id="cd02165">
    <property type="entry name" value="NMNAT"/>
    <property type="match status" value="1"/>
</dbReference>
<comment type="catalytic activity">
    <reaction evidence="10 11">
        <text>nicotinate beta-D-ribonucleotide + ATP + H(+) = deamido-NAD(+) + diphosphate</text>
        <dbReference type="Rhea" id="RHEA:22860"/>
        <dbReference type="ChEBI" id="CHEBI:15378"/>
        <dbReference type="ChEBI" id="CHEBI:30616"/>
        <dbReference type="ChEBI" id="CHEBI:33019"/>
        <dbReference type="ChEBI" id="CHEBI:57502"/>
        <dbReference type="ChEBI" id="CHEBI:58437"/>
        <dbReference type="EC" id="2.7.7.18"/>
    </reaction>
</comment>
<evidence type="ECO:0000313" key="14">
    <source>
        <dbReference type="Proteomes" id="UP001209229"/>
    </source>
</evidence>
<comment type="caution">
    <text evidence="13">The sequence shown here is derived from an EMBL/GenBank/DDBJ whole genome shotgun (WGS) entry which is preliminary data.</text>
</comment>
<dbReference type="GO" id="GO:0005524">
    <property type="term" value="F:ATP binding"/>
    <property type="evidence" value="ECO:0007669"/>
    <property type="project" value="UniProtKB-KW"/>
</dbReference>
<dbReference type="SUPFAM" id="SSF52374">
    <property type="entry name" value="Nucleotidylyl transferase"/>
    <property type="match status" value="1"/>
</dbReference>
<dbReference type="PANTHER" id="PTHR39321:SF3">
    <property type="entry name" value="PHOSPHOPANTETHEINE ADENYLYLTRANSFERASE"/>
    <property type="match status" value="1"/>
</dbReference>
<dbReference type="Proteomes" id="UP001209229">
    <property type="component" value="Unassembled WGS sequence"/>
</dbReference>
<comment type="pathway">
    <text evidence="2 11">Cofactor biosynthesis; NAD(+) biosynthesis; deamido-NAD(+) from nicotinate D-ribonucleotide: step 1/1.</text>
</comment>
<dbReference type="PANTHER" id="PTHR39321">
    <property type="entry name" value="NICOTINATE-NUCLEOTIDE ADENYLYLTRANSFERASE-RELATED"/>
    <property type="match status" value="1"/>
</dbReference>
<dbReference type="Gene3D" id="3.40.50.620">
    <property type="entry name" value="HUPs"/>
    <property type="match status" value="1"/>
</dbReference>
<evidence type="ECO:0000256" key="3">
    <source>
        <dbReference type="ARBA" id="ARBA00009014"/>
    </source>
</evidence>
<dbReference type="GO" id="GO:0009435">
    <property type="term" value="P:NAD+ biosynthetic process"/>
    <property type="evidence" value="ECO:0007669"/>
    <property type="project" value="UniProtKB-UniRule"/>
</dbReference>
<dbReference type="NCBIfam" id="TIGR00125">
    <property type="entry name" value="cyt_tran_rel"/>
    <property type="match status" value="1"/>
</dbReference>
<dbReference type="NCBIfam" id="TIGR00482">
    <property type="entry name" value="nicotinate (nicotinamide) nucleotide adenylyltransferase"/>
    <property type="match status" value="1"/>
</dbReference>
<dbReference type="InterPro" id="IPR005248">
    <property type="entry name" value="NadD/NMNAT"/>
</dbReference>
<keyword evidence="5 11" id="KW-0808">Transferase</keyword>
<evidence type="ECO:0000313" key="13">
    <source>
        <dbReference type="EMBL" id="MCW3785404.1"/>
    </source>
</evidence>
<keyword evidence="14" id="KW-1185">Reference proteome</keyword>
<organism evidence="13 14">
    <name type="scientific">Plebeiibacterium sediminum</name>
    <dbReference type="NCBI Taxonomy" id="2992112"/>
    <lineage>
        <taxon>Bacteria</taxon>
        <taxon>Pseudomonadati</taxon>
        <taxon>Bacteroidota</taxon>
        <taxon>Bacteroidia</taxon>
        <taxon>Marinilabiliales</taxon>
        <taxon>Marinilabiliaceae</taxon>
        <taxon>Plebeiibacterium</taxon>
    </lineage>
</organism>
<evidence type="ECO:0000256" key="4">
    <source>
        <dbReference type="ARBA" id="ARBA00022642"/>
    </source>
</evidence>
<proteinExistence type="inferred from homology"/>
<dbReference type="RefSeq" id="WP_301188976.1">
    <property type="nucleotide sequence ID" value="NZ_JAPDPJ010000003.1"/>
</dbReference>
<evidence type="ECO:0000256" key="10">
    <source>
        <dbReference type="ARBA" id="ARBA00048721"/>
    </source>
</evidence>
<keyword evidence="6 11" id="KW-0548">Nucleotidyltransferase</keyword>
<comment type="function">
    <text evidence="1 11">Catalyzes the reversible adenylation of nicotinate mononucleotide (NaMN) to nicotinic acid adenine dinucleotide (NaAD).</text>
</comment>